<comment type="subcellular location">
    <subcellularLocation>
        <location evidence="1">Nucleus</location>
    </subcellularLocation>
</comment>
<name>A0A4Q1BLK4_TREME</name>
<dbReference type="OrthoDB" id="1746739at2759"/>
<proteinExistence type="predicted"/>
<protein>
    <recommendedName>
        <fullName evidence="6">Velvet domain-containing protein</fullName>
    </recommendedName>
</protein>
<sequence length="410" mass="44705">MLPPPNPSRRNAPAAAISIGSMGLASPAPRTSPREFGDPVFVERGMFAGRWMRFSLHVAQQPILGRRKTEKDRRPLAHSPIVRLRVRECHRLPSTLDDRERDQWEEEEVDVSSLESSYLICSAELRSPGDAPFDPSGSAMSTPMSRPMWVVEHDDGRPGSESTSSGSHGIGGINTSYSPSPQDPSRTRRRSDRSDELSESSEEDVGRTHEAKRSRSEPGGRNLFGNLHVAGVRVAAPEGGMGLWFLFTDLCVRYEGSYHLRFRCYDLTAIGTEDDPRPELVACESQTFTVYSPRNFPGLPKPTDLSEHFARQGFKLNTRKTERTISNLPSPPTARPDLPTLPPYPAPSTSSSTTLVLSPGPSGTSGASATSGASTSSTEASNESWTIQGSGGMLPPRGHGFEGFWARKGQ</sequence>
<feature type="region of interest" description="Disordered" evidence="5">
    <location>
        <begin position="149"/>
        <end position="223"/>
    </location>
</feature>
<reference evidence="7 8" key="1">
    <citation type="submission" date="2016-06" db="EMBL/GenBank/DDBJ databases">
        <title>Evolution of pathogenesis and genome organization in the Tremellales.</title>
        <authorList>
            <person name="Cuomo C."/>
            <person name="Litvintseva A."/>
            <person name="Heitman J."/>
            <person name="Chen Y."/>
            <person name="Sun S."/>
            <person name="Springer D."/>
            <person name="Dromer F."/>
            <person name="Young S."/>
            <person name="Zeng Q."/>
            <person name="Chapman S."/>
            <person name="Gujja S."/>
            <person name="Saif S."/>
            <person name="Birren B."/>
        </authorList>
    </citation>
    <scope>NUCLEOTIDE SEQUENCE [LARGE SCALE GENOMIC DNA]</scope>
    <source>
        <strain evidence="7 8">ATCC 28783</strain>
    </source>
</reference>
<feature type="compositionally biased region" description="Low complexity" evidence="5">
    <location>
        <begin position="159"/>
        <end position="184"/>
    </location>
</feature>
<feature type="compositionally biased region" description="Basic and acidic residues" evidence="5">
    <location>
        <begin position="204"/>
        <end position="218"/>
    </location>
</feature>
<dbReference type="Proteomes" id="UP000289152">
    <property type="component" value="Unassembled WGS sequence"/>
</dbReference>
<dbReference type="PANTHER" id="PTHR33572">
    <property type="entry name" value="SPORE DEVELOPMENT REGULATOR VOSA"/>
    <property type="match status" value="1"/>
</dbReference>
<dbReference type="PROSITE" id="PS51821">
    <property type="entry name" value="VELVET"/>
    <property type="match status" value="1"/>
</dbReference>
<keyword evidence="8" id="KW-1185">Reference proteome</keyword>
<evidence type="ECO:0000256" key="4">
    <source>
        <dbReference type="ARBA" id="ARBA00023242"/>
    </source>
</evidence>
<comment type="caution">
    <text evidence="7">The sequence shown here is derived from an EMBL/GenBank/DDBJ whole genome shotgun (WGS) entry which is preliminary data.</text>
</comment>
<accession>A0A4Q1BLK4</accession>
<evidence type="ECO:0000313" key="8">
    <source>
        <dbReference type="Proteomes" id="UP000289152"/>
    </source>
</evidence>
<keyword evidence="4" id="KW-0539">Nucleus</keyword>
<dbReference type="AlphaFoldDB" id="A0A4Q1BLK4"/>
<dbReference type="InParanoid" id="A0A4Q1BLK4"/>
<keyword evidence="2" id="KW-0805">Transcription regulation</keyword>
<evidence type="ECO:0000256" key="3">
    <source>
        <dbReference type="ARBA" id="ARBA00023163"/>
    </source>
</evidence>
<keyword evidence="3" id="KW-0804">Transcription</keyword>
<feature type="domain" description="Velvet" evidence="6">
    <location>
        <begin position="49"/>
        <end position="319"/>
    </location>
</feature>
<dbReference type="InterPro" id="IPR037525">
    <property type="entry name" value="Velvet_dom"/>
</dbReference>
<gene>
    <name evidence="7" type="ORF">M231_03985</name>
</gene>
<dbReference type="EMBL" id="SDIL01000043">
    <property type="protein sequence ID" value="RXK38675.1"/>
    <property type="molecule type" value="Genomic_DNA"/>
</dbReference>
<dbReference type="Pfam" id="PF11754">
    <property type="entry name" value="Velvet"/>
    <property type="match status" value="1"/>
</dbReference>
<evidence type="ECO:0000259" key="6">
    <source>
        <dbReference type="PROSITE" id="PS51821"/>
    </source>
</evidence>
<evidence type="ECO:0000313" key="7">
    <source>
        <dbReference type="EMBL" id="RXK38675.1"/>
    </source>
</evidence>
<dbReference type="PANTHER" id="PTHR33572:SF3">
    <property type="entry name" value="VELVET COMPLEX SUBUNIT B"/>
    <property type="match status" value="1"/>
</dbReference>
<dbReference type="Gene3D" id="2.60.40.3960">
    <property type="entry name" value="Velvet domain"/>
    <property type="match status" value="1"/>
</dbReference>
<organism evidence="7 8">
    <name type="scientific">Tremella mesenterica</name>
    <name type="common">Jelly fungus</name>
    <dbReference type="NCBI Taxonomy" id="5217"/>
    <lineage>
        <taxon>Eukaryota</taxon>
        <taxon>Fungi</taxon>
        <taxon>Dikarya</taxon>
        <taxon>Basidiomycota</taxon>
        <taxon>Agaricomycotina</taxon>
        <taxon>Tremellomycetes</taxon>
        <taxon>Tremellales</taxon>
        <taxon>Tremellaceae</taxon>
        <taxon>Tremella</taxon>
    </lineage>
</organism>
<dbReference type="GO" id="GO:0005634">
    <property type="term" value="C:nucleus"/>
    <property type="evidence" value="ECO:0007669"/>
    <property type="project" value="UniProtKB-SubCell"/>
</dbReference>
<feature type="region of interest" description="Disordered" evidence="5">
    <location>
        <begin position="314"/>
        <end position="410"/>
    </location>
</feature>
<evidence type="ECO:0000256" key="5">
    <source>
        <dbReference type="SAM" id="MobiDB-lite"/>
    </source>
</evidence>
<dbReference type="InterPro" id="IPR021740">
    <property type="entry name" value="Velvet"/>
</dbReference>
<feature type="compositionally biased region" description="Low complexity" evidence="5">
    <location>
        <begin position="347"/>
        <end position="384"/>
    </location>
</feature>
<dbReference type="VEuPathDB" id="FungiDB:TREMEDRAFT_63857"/>
<evidence type="ECO:0000256" key="1">
    <source>
        <dbReference type="ARBA" id="ARBA00004123"/>
    </source>
</evidence>
<feature type="compositionally biased region" description="Pro residues" evidence="5">
    <location>
        <begin position="329"/>
        <end position="346"/>
    </location>
</feature>
<evidence type="ECO:0000256" key="2">
    <source>
        <dbReference type="ARBA" id="ARBA00023015"/>
    </source>
</evidence>
<dbReference type="InterPro" id="IPR038491">
    <property type="entry name" value="Velvet_dom_sf"/>
</dbReference>